<protein>
    <submittedName>
        <fullName evidence="1">Uncharacterized protein</fullName>
    </submittedName>
</protein>
<sequence>IEIYLLNQVNHNKILMFKVQRREEGFIAGVFNSSPGGLVSSTSQLFPCSNTPESVVELPVQQLCRSLLIIC</sequence>
<evidence type="ECO:0000313" key="1">
    <source>
        <dbReference type="EMBL" id="SBR92225.1"/>
    </source>
</evidence>
<dbReference type="EMBL" id="HAEG01012387">
    <property type="protein sequence ID" value="SBR92225.1"/>
    <property type="molecule type" value="Transcribed_RNA"/>
</dbReference>
<proteinExistence type="predicted"/>
<gene>
    <name evidence="1" type="primary">Nfu_g_1_006829</name>
</gene>
<accession>A0A1A8QEG6</accession>
<reference evidence="1" key="1">
    <citation type="submission" date="2016-05" db="EMBL/GenBank/DDBJ databases">
        <authorList>
            <person name="Lavstsen T."/>
            <person name="Jespersen J.S."/>
        </authorList>
    </citation>
    <scope>NUCLEOTIDE SEQUENCE</scope>
    <source>
        <tissue evidence="1">Brain</tissue>
    </source>
</reference>
<reference evidence="1" key="2">
    <citation type="submission" date="2016-06" db="EMBL/GenBank/DDBJ databases">
        <title>The genome of a short-lived fish provides insights into sex chromosome evolution and the genetic control of aging.</title>
        <authorList>
            <person name="Reichwald K."/>
            <person name="Felder M."/>
            <person name="Petzold A."/>
            <person name="Koch P."/>
            <person name="Groth M."/>
            <person name="Platzer M."/>
        </authorList>
    </citation>
    <scope>NUCLEOTIDE SEQUENCE</scope>
    <source>
        <tissue evidence="1">Brain</tissue>
    </source>
</reference>
<dbReference type="AlphaFoldDB" id="A0A1A8QEG6"/>
<organism evidence="1">
    <name type="scientific">Nothobranchius pienaari</name>
    <dbReference type="NCBI Taxonomy" id="704102"/>
    <lineage>
        <taxon>Eukaryota</taxon>
        <taxon>Metazoa</taxon>
        <taxon>Chordata</taxon>
        <taxon>Craniata</taxon>
        <taxon>Vertebrata</taxon>
        <taxon>Euteleostomi</taxon>
        <taxon>Actinopterygii</taxon>
        <taxon>Neopterygii</taxon>
        <taxon>Teleostei</taxon>
        <taxon>Neoteleostei</taxon>
        <taxon>Acanthomorphata</taxon>
        <taxon>Ovalentaria</taxon>
        <taxon>Atherinomorphae</taxon>
        <taxon>Cyprinodontiformes</taxon>
        <taxon>Nothobranchiidae</taxon>
        <taxon>Nothobranchius</taxon>
    </lineage>
</organism>
<feature type="non-terminal residue" evidence="1">
    <location>
        <position position="71"/>
    </location>
</feature>
<name>A0A1A8QEG6_9TELE</name>
<feature type="non-terminal residue" evidence="1">
    <location>
        <position position="1"/>
    </location>
</feature>